<proteinExistence type="predicted"/>
<keyword evidence="2" id="KW-1185">Reference proteome</keyword>
<dbReference type="AlphaFoldDB" id="Q2JBJ1"/>
<dbReference type="InterPro" id="IPR014729">
    <property type="entry name" value="Rossmann-like_a/b/a_fold"/>
</dbReference>
<dbReference type="KEGG" id="fra:Francci3_1977"/>
<dbReference type="eggNOG" id="COG0037">
    <property type="taxonomic scope" value="Bacteria"/>
</dbReference>
<protein>
    <recommendedName>
        <fullName evidence="3">OzmP</fullName>
    </recommendedName>
</protein>
<name>Q2JBJ1_FRACC</name>
<reference evidence="1 2" key="1">
    <citation type="journal article" date="2007" name="Genome Res.">
        <title>Genome characteristics of facultatively symbiotic Frankia sp. strains reflect host range and host plant biogeography.</title>
        <authorList>
            <person name="Normand P."/>
            <person name="Lapierre P."/>
            <person name="Tisa L.S."/>
            <person name="Gogarten J.P."/>
            <person name="Alloisio N."/>
            <person name="Bagnarol E."/>
            <person name="Bassi C.A."/>
            <person name="Berry A.M."/>
            <person name="Bickhart D.M."/>
            <person name="Choisne N."/>
            <person name="Couloux A."/>
            <person name="Cournoyer B."/>
            <person name="Cruveiller S."/>
            <person name="Daubin V."/>
            <person name="Demange N."/>
            <person name="Francino M.P."/>
            <person name="Goltsman E."/>
            <person name="Huang Y."/>
            <person name="Kopp O.R."/>
            <person name="Labarre L."/>
            <person name="Lapidus A."/>
            <person name="Lavire C."/>
            <person name="Marechal J."/>
            <person name="Martinez M."/>
            <person name="Mastronunzio J.E."/>
            <person name="Mullin B.C."/>
            <person name="Niemann J."/>
            <person name="Pujic P."/>
            <person name="Rawnsley T."/>
            <person name="Rouy Z."/>
            <person name="Schenowitz C."/>
            <person name="Sellstedt A."/>
            <person name="Tavares F."/>
            <person name="Tomkins J.P."/>
            <person name="Vallenet D."/>
            <person name="Valverde C."/>
            <person name="Wall L.G."/>
            <person name="Wang Y."/>
            <person name="Medigue C."/>
            <person name="Benson D.R."/>
        </authorList>
    </citation>
    <scope>NUCLEOTIDE SEQUENCE [LARGE SCALE GENOMIC DNA]</scope>
    <source>
        <strain evidence="2">DSM 45818 / CECT 9043 / CcI3</strain>
    </source>
</reference>
<dbReference type="STRING" id="106370.Francci3_1977"/>
<dbReference type="EMBL" id="CP000249">
    <property type="protein sequence ID" value="ABD11351.1"/>
    <property type="molecule type" value="Genomic_DNA"/>
</dbReference>
<dbReference type="SUPFAM" id="SSF52402">
    <property type="entry name" value="Adenine nucleotide alpha hydrolases-like"/>
    <property type="match status" value="1"/>
</dbReference>
<dbReference type="HOGENOM" id="CLU_733389_0_0_11"/>
<evidence type="ECO:0000313" key="1">
    <source>
        <dbReference type="EMBL" id="ABD11351.1"/>
    </source>
</evidence>
<dbReference type="Proteomes" id="UP000001937">
    <property type="component" value="Chromosome"/>
</dbReference>
<evidence type="ECO:0008006" key="3">
    <source>
        <dbReference type="Google" id="ProtNLM"/>
    </source>
</evidence>
<dbReference type="Gene3D" id="3.40.50.620">
    <property type="entry name" value="HUPs"/>
    <property type="match status" value="1"/>
</dbReference>
<dbReference type="PhylomeDB" id="Q2JBJ1"/>
<dbReference type="OrthoDB" id="3653321at2"/>
<dbReference type="RefSeq" id="WP_011436408.1">
    <property type="nucleotide sequence ID" value="NC_007777.1"/>
</dbReference>
<gene>
    <name evidence="1" type="ordered locus">Francci3_1977</name>
</gene>
<accession>Q2JBJ1</accession>
<evidence type="ECO:0000313" key="2">
    <source>
        <dbReference type="Proteomes" id="UP000001937"/>
    </source>
</evidence>
<sequence>MVRCKICSLNAGHPGISLDNDGVCNLCSLDVAVEMFENFTYVSRTYEEFANSGPNERGPYDCLLMYSGGKDSTYMLDKFVNEYHKRVVSYTFEIPFESSHAAANMRLAQERIPATFVTDRSDKIKDMMREVFNRPVPERPGKYLDEKLPCVSCRSFFVIRAILHAWRNNIPYIILCADPQQTLTMESNVRKIVKNFYQIFGRDRTGEFFSGGLEELLFADERELPKIVFPFVALRDEYDPDRIVAELKAKGIYESSPFETHCTLFPLLNYYSFRNWGCMFYKLNASSYVRAVNRNKDYDRSTYSVKFPRSVDVAEVEDRLRAIVFEIAAGEGDPGAHEEALVEVFKQLDAGEDAARYVARSFLDLRTVAADMGIRLD</sequence>
<organism evidence="1 2">
    <name type="scientific">Frankia casuarinae (strain DSM 45818 / CECT 9043 / HFP020203 / CcI3)</name>
    <dbReference type="NCBI Taxonomy" id="106370"/>
    <lineage>
        <taxon>Bacteria</taxon>
        <taxon>Bacillati</taxon>
        <taxon>Actinomycetota</taxon>
        <taxon>Actinomycetes</taxon>
        <taxon>Frankiales</taxon>
        <taxon>Frankiaceae</taxon>
        <taxon>Frankia</taxon>
    </lineage>
</organism>